<name>A0A319DDY0_9EURO</name>
<dbReference type="PANTHER" id="PTHR44196:SF1">
    <property type="entry name" value="DEHYDROGENASE_REDUCTASE SDR FAMILY MEMBER 7B"/>
    <property type="match status" value="1"/>
</dbReference>
<dbReference type="EMBL" id="KZ825850">
    <property type="protein sequence ID" value="PYH95620.1"/>
    <property type="molecule type" value="Genomic_DNA"/>
</dbReference>
<organism evidence="4 5">
    <name type="scientific">Aspergillus ellipticus CBS 707.79</name>
    <dbReference type="NCBI Taxonomy" id="1448320"/>
    <lineage>
        <taxon>Eukaryota</taxon>
        <taxon>Fungi</taxon>
        <taxon>Dikarya</taxon>
        <taxon>Ascomycota</taxon>
        <taxon>Pezizomycotina</taxon>
        <taxon>Eurotiomycetes</taxon>
        <taxon>Eurotiomycetidae</taxon>
        <taxon>Eurotiales</taxon>
        <taxon>Aspergillaceae</taxon>
        <taxon>Aspergillus</taxon>
        <taxon>Aspergillus subgen. Circumdati</taxon>
    </lineage>
</organism>
<protein>
    <submittedName>
        <fullName evidence="4">NAD(P)-binding protein</fullName>
    </submittedName>
</protein>
<evidence type="ECO:0000313" key="5">
    <source>
        <dbReference type="Proteomes" id="UP000247810"/>
    </source>
</evidence>
<dbReference type="Pfam" id="PF00106">
    <property type="entry name" value="adh_short"/>
    <property type="match status" value="2"/>
</dbReference>
<evidence type="ECO:0000256" key="2">
    <source>
        <dbReference type="ARBA" id="ARBA00023002"/>
    </source>
</evidence>
<dbReference type="PANTHER" id="PTHR44196">
    <property type="entry name" value="DEHYDROGENASE/REDUCTASE SDR FAMILY MEMBER 7B"/>
    <property type="match status" value="1"/>
</dbReference>
<dbReference type="STRING" id="1448320.A0A319DDY0"/>
<evidence type="ECO:0000256" key="1">
    <source>
        <dbReference type="ARBA" id="ARBA00006484"/>
    </source>
</evidence>
<dbReference type="Proteomes" id="UP000247810">
    <property type="component" value="Unassembled WGS sequence"/>
</dbReference>
<sequence>MSSDPLNVISCAQVIGGGGGIGKAIAEYLITRGKNVILAGRTDANLAATAHEIGASAYYLLDVGVVTDIRGPMHLTKRFLSHLRAKPHALIINLTSIVAFVPFRLVNPGYNGTKAWLHSWTVILRTALDRAGANIRAVEIVPPTVGTDLHREAPDPDNNKKDKNPAALTVEEVIEEVVVGLVRGGGIIGAGPSVGVVKRWYRDFEGTYEAMMVIK</sequence>
<dbReference type="GO" id="GO:0016020">
    <property type="term" value="C:membrane"/>
    <property type="evidence" value="ECO:0007669"/>
    <property type="project" value="TreeGrafter"/>
</dbReference>
<dbReference type="OrthoDB" id="37659at2759"/>
<accession>A0A319DDY0</accession>
<feature type="region of interest" description="Disordered" evidence="3">
    <location>
        <begin position="146"/>
        <end position="165"/>
    </location>
</feature>
<dbReference type="InterPro" id="IPR036291">
    <property type="entry name" value="NAD(P)-bd_dom_sf"/>
</dbReference>
<dbReference type="Gene3D" id="3.40.50.720">
    <property type="entry name" value="NAD(P)-binding Rossmann-like Domain"/>
    <property type="match status" value="2"/>
</dbReference>
<keyword evidence="2" id="KW-0560">Oxidoreductase</keyword>
<comment type="similarity">
    <text evidence="1">Belongs to the short-chain dehydrogenases/reductases (SDR) family.</text>
</comment>
<gene>
    <name evidence="4" type="ORF">BO71DRAFT_482794</name>
</gene>
<dbReference type="VEuPathDB" id="FungiDB:BO71DRAFT_482794"/>
<evidence type="ECO:0000256" key="3">
    <source>
        <dbReference type="SAM" id="MobiDB-lite"/>
    </source>
</evidence>
<evidence type="ECO:0000313" key="4">
    <source>
        <dbReference type="EMBL" id="PYH95620.1"/>
    </source>
</evidence>
<reference evidence="4 5" key="1">
    <citation type="submission" date="2018-02" db="EMBL/GenBank/DDBJ databases">
        <title>The genomes of Aspergillus section Nigri reveals drivers in fungal speciation.</title>
        <authorList>
            <consortium name="DOE Joint Genome Institute"/>
            <person name="Vesth T.C."/>
            <person name="Nybo J."/>
            <person name="Theobald S."/>
            <person name="Brandl J."/>
            <person name="Frisvad J.C."/>
            <person name="Nielsen K.F."/>
            <person name="Lyhne E.K."/>
            <person name="Kogle M.E."/>
            <person name="Kuo A."/>
            <person name="Riley R."/>
            <person name="Clum A."/>
            <person name="Nolan M."/>
            <person name="Lipzen A."/>
            <person name="Salamov A."/>
            <person name="Henrissat B."/>
            <person name="Wiebenga A."/>
            <person name="De vries R.P."/>
            <person name="Grigoriev I.V."/>
            <person name="Mortensen U.H."/>
            <person name="Andersen M.R."/>
            <person name="Baker S.E."/>
        </authorList>
    </citation>
    <scope>NUCLEOTIDE SEQUENCE [LARGE SCALE GENOMIC DNA]</scope>
    <source>
        <strain evidence="4 5">CBS 707.79</strain>
    </source>
</reference>
<dbReference type="GO" id="GO:0016491">
    <property type="term" value="F:oxidoreductase activity"/>
    <property type="evidence" value="ECO:0007669"/>
    <property type="project" value="UniProtKB-KW"/>
</dbReference>
<keyword evidence="5" id="KW-1185">Reference proteome</keyword>
<dbReference type="AlphaFoldDB" id="A0A319DDY0"/>
<dbReference type="SUPFAM" id="SSF51735">
    <property type="entry name" value="NAD(P)-binding Rossmann-fold domains"/>
    <property type="match status" value="1"/>
</dbReference>
<feature type="compositionally biased region" description="Basic and acidic residues" evidence="3">
    <location>
        <begin position="148"/>
        <end position="164"/>
    </location>
</feature>
<proteinExistence type="inferred from homology"/>
<dbReference type="PRINTS" id="PR00081">
    <property type="entry name" value="GDHRDH"/>
</dbReference>
<dbReference type="InterPro" id="IPR002347">
    <property type="entry name" value="SDR_fam"/>
</dbReference>